<dbReference type="InterPro" id="IPR000718">
    <property type="entry name" value="Peptidase_M13"/>
</dbReference>
<evidence type="ECO:0000313" key="4">
    <source>
        <dbReference type="WBParaSite" id="nRc.2.0.1.t07856-RA"/>
    </source>
</evidence>
<dbReference type="GO" id="GO:0004222">
    <property type="term" value="F:metalloendopeptidase activity"/>
    <property type="evidence" value="ECO:0007669"/>
    <property type="project" value="InterPro"/>
</dbReference>
<evidence type="ECO:0000313" key="3">
    <source>
        <dbReference type="Proteomes" id="UP000887565"/>
    </source>
</evidence>
<dbReference type="PANTHER" id="PTHR11733:SF240">
    <property type="entry name" value="GH14155P-RELATED"/>
    <property type="match status" value="1"/>
</dbReference>
<dbReference type="PROSITE" id="PS51885">
    <property type="entry name" value="NEPRILYSIN"/>
    <property type="match status" value="1"/>
</dbReference>
<dbReference type="AlphaFoldDB" id="A0A915I2C0"/>
<sequence>MIFLPELLHEFTCSTEVNRAANRGQRGKGARKQQPTSNRVDVCNKPECKEVAKYVLDTMDQSADPCKDFMQYSCGKWMKDAVPRYTRRYGHALSLEDRLATLLADSSKSSSKAIHFVKDLYKKCMDMPAINKQNSKPIHKFLRDVGGWPILLSKWDERSANLQQLFGKIFQSTRVLLSHNVLQSPFQLLLSVYTEKTRKFYLNFVEHETIISASSHSDKKHKPKIAAYKKLFTKFVSLIAGDLKLNVDNNQMKKDWSKILDLERKLAALMSPIINLEKLLEDGMEPETFKKLVKGKSKTLKCMIHLHTYFSKLNELLKTTDKRTLFNYFIWYFVYHSSYLLDIRFQDAYTNFRLETDGVKGDPRSSFCAKRCEFMDMATAALYIKKYFPPSEKAEADNMMAELRKEIRKGLSKLSWMDEATKKKAIEKFDAIDFFITYPDYALSDQALDRFYDK</sequence>
<dbReference type="InterPro" id="IPR042089">
    <property type="entry name" value="Peptidase_M13_dom_2"/>
</dbReference>
<dbReference type="InterPro" id="IPR008753">
    <property type="entry name" value="Peptidase_M13_N"/>
</dbReference>
<dbReference type="SUPFAM" id="SSF55486">
    <property type="entry name" value="Metalloproteases ('zincins'), catalytic domain"/>
    <property type="match status" value="1"/>
</dbReference>
<dbReference type="GO" id="GO:0005886">
    <property type="term" value="C:plasma membrane"/>
    <property type="evidence" value="ECO:0007669"/>
    <property type="project" value="TreeGrafter"/>
</dbReference>
<feature type="domain" description="Peptidase M13 N-terminal" evidence="2">
    <location>
        <begin position="65"/>
        <end position="439"/>
    </location>
</feature>
<reference evidence="4" key="1">
    <citation type="submission" date="2022-11" db="UniProtKB">
        <authorList>
            <consortium name="WormBaseParasite"/>
        </authorList>
    </citation>
    <scope>IDENTIFICATION</scope>
</reference>
<dbReference type="WBParaSite" id="nRc.2.0.1.t07856-RA">
    <property type="protein sequence ID" value="nRc.2.0.1.t07856-RA"/>
    <property type="gene ID" value="nRc.2.0.1.g07856"/>
</dbReference>
<dbReference type="Gene3D" id="1.10.1380.10">
    <property type="entry name" value="Neutral endopeptidase , domain2"/>
    <property type="match status" value="1"/>
</dbReference>
<dbReference type="OMA" id="IANINWF"/>
<protein>
    <submittedName>
        <fullName evidence="4">Peptidase M13 N-terminal domain-containing protein</fullName>
    </submittedName>
</protein>
<dbReference type="PANTHER" id="PTHR11733">
    <property type="entry name" value="ZINC METALLOPROTEASE FAMILY M13 NEPRILYSIN-RELATED"/>
    <property type="match status" value="1"/>
</dbReference>
<name>A0A915I2C0_ROMCU</name>
<dbReference type="Proteomes" id="UP000887565">
    <property type="component" value="Unplaced"/>
</dbReference>
<proteinExistence type="inferred from homology"/>
<dbReference type="InterPro" id="IPR024079">
    <property type="entry name" value="MetalloPept_cat_dom_sf"/>
</dbReference>
<evidence type="ECO:0000259" key="2">
    <source>
        <dbReference type="Pfam" id="PF05649"/>
    </source>
</evidence>
<accession>A0A915I2C0</accession>
<comment type="similarity">
    <text evidence="1">Belongs to the peptidase M13 family.</text>
</comment>
<evidence type="ECO:0000256" key="1">
    <source>
        <dbReference type="ARBA" id="ARBA00007357"/>
    </source>
</evidence>
<dbReference type="Gene3D" id="3.40.390.10">
    <property type="entry name" value="Collagenase (Catalytic Domain)"/>
    <property type="match status" value="1"/>
</dbReference>
<dbReference type="GO" id="GO:0016485">
    <property type="term" value="P:protein processing"/>
    <property type="evidence" value="ECO:0007669"/>
    <property type="project" value="TreeGrafter"/>
</dbReference>
<dbReference type="Pfam" id="PF05649">
    <property type="entry name" value="Peptidase_M13_N"/>
    <property type="match status" value="1"/>
</dbReference>
<keyword evidence="3" id="KW-1185">Reference proteome</keyword>
<organism evidence="3 4">
    <name type="scientific">Romanomermis culicivorax</name>
    <name type="common">Nematode worm</name>
    <dbReference type="NCBI Taxonomy" id="13658"/>
    <lineage>
        <taxon>Eukaryota</taxon>
        <taxon>Metazoa</taxon>
        <taxon>Ecdysozoa</taxon>
        <taxon>Nematoda</taxon>
        <taxon>Enoplea</taxon>
        <taxon>Dorylaimia</taxon>
        <taxon>Mermithida</taxon>
        <taxon>Mermithoidea</taxon>
        <taxon>Mermithidae</taxon>
        <taxon>Romanomermis</taxon>
    </lineage>
</organism>